<protein>
    <recommendedName>
        <fullName evidence="5">DUF948 domain-containing protein</fullName>
    </recommendedName>
</protein>
<keyword evidence="2" id="KW-0812">Transmembrane</keyword>
<gene>
    <name evidence="3" type="ORF">HF320_04240</name>
</gene>
<evidence type="ECO:0000313" key="4">
    <source>
        <dbReference type="Proteomes" id="UP000546970"/>
    </source>
</evidence>
<keyword evidence="2" id="KW-0472">Membrane</keyword>
<feature type="compositionally biased region" description="Basic and acidic residues" evidence="1">
    <location>
        <begin position="134"/>
        <end position="143"/>
    </location>
</feature>
<dbReference type="EMBL" id="JABBCP010000002">
    <property type="protein sequence ID" value="NMF55539.1"/>
    <property type="molecule type" value="Genomic_DNA"/>
</dbReference>
<name>A0A7X9UBN8_9ACTN</name>
<comment type="caution">
    <text evidence="3">The sequence shown here is derived from an EMBL/GenBank/DDBJ whole genome shotgun (WGS) entry which is preliminary data.</text>
</comment>
<dbReference type="SUPFAM" id="SSF58104">
    <property type="entry name" value="Methyl-accepting chemotaxis protein (MCP) signaling domain"/>
    <property type="match status" value="1"/>
</dbReference>
<organism evidence="3 4">
    <name type="scientific">Collinsella acetigenes</name>
    <dbReference type="NCBI Taxonomy" id="2713419"/>
    <lineage>
        <taxon>Bacteria</taxon>
        <taxon>Bacillati</taxon>
        <taxon>Actinomycetota</taxon>
        <taxon>Coriobacteriia</taxon>
        <taxon>Coriobacteriales</taxon>
        <taxon>Coriobacteriaceae</taxon>
        <taxon>Collinsella</taxon>
    </lineage>
</organism>
<dbReference type="Proteomes" id="UP000546970">
    <property type="component" value="Unassembled WGS sequence"/>
</dbReference>
<sequence>MDPMQIALIVLIVAGVWAVVELALVLRRARGTVDTLDKTVGKLNDTIDDVRPVINKLDETVENLQPAIQQIEPLLQRSTIAVEALSADLIEVNGVLRDVSQITGGVSTASGAMSNIAGAASEKVQKLFNKKHHGEAVSHDRTLTESAGVDGSHADNSVENTDEHQDEMPDAAASCKSYYTYDADGAAAGSEDDHE</sequence>
<evidence type="ECO:0000313" key="3">
    <source>
        <dbReference type="EMBL" id="NMF55539.1"/>
    </source>
</evidence>
<evidence type="ECO:0000256" key="1">
    <source>
        <dbReference type="SAM" id="MobiDB-lite"/>
    </source>
</evidence>
<keyword evidence="4" id="KW-1185">Reference proteome</keyword>
<dbReference type="Gene3D" id="1.10.287.950">
    <property type="entry name" value="Methyl-accepting chemotaxis protein"/>
    <property type="match status" value="1"/>
</dbReference>
<keyword evidence="2" id="KW-1133">Transmembrane helix</keyword>
<evidence type="ECO:0000256" key="2">
    <source>
        <dbReference type="SAM" id="Phobius"/>
    </source>
</evidence>
<evidence type="ECO:0008006" key="5">
    <source>
        <dbReference type="Google" id="ProtNLM"/>
    </source>
</evidence>
<dbReference type="RefSeq" id="WP_169277195.1">
    <property type="nucleotide sequence ID" value="NZ_JABBCP010000002.1"/>
</dbReference>
<reference evidence="3 4" key="1">
    <citation type="submission" date="2020-04" db="EMBL/GenBank/DDBJ databases">
        <title>Collinsella sp. KGMB02528 nov., an anaerobic actinobacterium isolated from human feces.</title>
        <authorList>
            <person name="Han K.-I."/>
            <person name="Eom M.K."/>
            <person name="Kim J.-S."/>
            <person name="Lee K.C."/>
            <person name="Suh M.K."/>
            <person name="Park S.-H."/>
            <person name="Lee J.H."/>
            <person name="Kang S.W."/>
            <person name="Park J.-E."/>
            <person name="Oh B.S."/>
            <person name="Yu S.Y."/>
            <person name="Choi S.-H."/>
            <person name="Lee D.H."/>
            <person name="Yoon H."/>
            <person name="Kim B.-Y."/>
            <person name="Lee J.H."/>
            <person name="Lee J.-S."/>
        </authorList>
    </citation>
    <scope>NUCLEOTIDE SEQUENCE [LARGE SCALE GENOMIC DNA]</scope>
    <source>
        <strain evidence="3 4">KGMB02528</strain>
    </source>
</reference>
<feature type="transmembrane region" description="Helical" evidence="2">
    <location>
        <begin position="6"/>
        <end position="26"/>
    </location>
</feature>
<dbReference type="AlphaFoldDB" id="A0A7X9UBN8"/>
<feature type="region of interest" description="Disordered" evidence="1">
    <location>
        <begin position="132"/>
        <end position="175"/>
    </location>
</feature>
<accession>A0A7X9UBN8</accession>
<proteinExistence type="predicted"/>